<dbReference type="FunFam" id="1.20.1250.20:FF:000799">
    <property type="entry name" value="MFS transporter"/>
    <property type="match status" value="1"/>
</dbReference>
<feature type="transmembrane region" description="Helical" evidence="4">
    <location>
        <begin position="169"/>
        <end position="191"/>
    </location>
</feature>
<proteinExistence type="predicted"/>
<protein>
    <submittedName>
        <fullName evidence="6">YbfB/YjiJ family MFS transporter</fullName>
    </submittedName>
</protein>
<evidence type="ECO:0000313" key="7">
    <source>
        <dbReference type="Proteomes" id="UP000324758"/>
    </source>
</evidence>
<dbReference type="InterPro" id="IPR020846">
    <property type="entry name" value="MFS_dom"/>
</dbReference>
<keyword evidence="2 4" id="KW-1133">Transmembrane helix</keyword>
<evidence type="ECO:0000259" key="5">
    <source>
        <dbReference type="PROSITE" id="PS50850"/>
    </source>
</evidence>
<feature type="domain" description="Major facilitator superfamily (MFS) profile" evidence="5">
    <location>
        <begin position="42"/>
        <end position="422"/>
    </location>
</feature>
<evidence type="ECO:0000313" key="6">
    <source>
        <dbReference type="EMBL" id="TYL91687.1"/>
    </source>
</evidence>
<dbReference type="PANTHER" id="PTHR23537">
    <property type="match status" value="1"/>
</dbReference>
<dbReference type="AlphaFoldDB" id="A0A5D3KJP0"/>
<evidence type="ECO:0000256" key="1">
    <source>
        <dbReference type="ARBA" id="ARBA00022692"/>
    </source>
</evidence>
<accession>A0A5D3KJP0</accession>
<dbReference type="GO" id="GO:0022857">
    <property type="term" value="F:transmembrane transporter activity"/>
    <property type="evidence" value="ECO:0007669"/>
    <property type="project" value="InterPro"/>
</dbReference>
<dbReference type="OrthoDB" id="9797953at2"/>
<feature type="transmembrane region" description="Helical" evidence="4">
    <location>
        <begin position="396"/>
        <end position="419"/>
    </location>
</feature>
<dbReference type="GO" id="GO:0005886">
    <property type="term" value="C:plasma membrane"/>
    <property type="evidence" value="ECO:0007669"/>
    <property type="project" value="TreeGrafter"/>
</dbReference>
<feature type="transmembrane region" description="Helical" evidence="4">
    <location>
        <begin position="114"/>
        <end position="133"/>
    </location>
</feature>
<dbReference type="InterPro" id="IPR010645">
    <property type="entry name" value="MFS_4"/>
</dbReference>
<feature type="transmembrane region" description="Helical" evidence="4">
    <location>
        <begin position="238"/>
        <end position="260"/>
    </location>
</feature>
<keyword evidence="7" id="KW-1185">Reference proteome</keyword>
<feature type="transmembrane region" description="Helical" evidence="4">
    <location>
        <begin position="370"/>
        <end position="390"/>
    </location>
</feature>
<dbReference type="Pfam" id="PF06779">
    <property type="entry name" value="MFS_4"/>
    <property type="match status" value="1"/>
</dbReference>
<dbReference type="SUPFAM" id="SSF103473">
    <property type="entry name" value="MFS general substrate transporter"/>
    <property type="match status" value="1"/>
</dbReference>
<evidence type="ECO:0000256" key="2">
    <source>
        <dbReference type="ARBA" id="ARBA00022989"/>
    </source>
</evidence>
<evidence type="ECO:0000256" key="3">
    <source>
        <dbReference type="ARBA" id="ARBA00023136"/>
    </source>
</evidence>
<dbReference type="Gene3D" id="1.20.1250.20">
    <property type="entry name" value="MFS general substrate transporter like domains"/>
    <property type="match status" value="1"/>
</dbReference>
<feature type="transmembrane region" description="Helical" evidence="4">
    <location>
        <begin position="197"/>
        <end position="217"/>
    </location>
</feature>
<comment type="caution">
    <text evidence="6">The sequence shown here is derived from an EMBL/GenBank/DDBJ whole genome shotgun (WGS) entry which is preliminary data.</text>
</comment>
<sequence length="424" mass="44051">MAARAQAIEPVQEDGMTELSADTKHHARPHPRPGSTSQQTWRFAIAGLSASLVGLGLARFSYTPLIPALIAAKWFGASDVVYLGAANLAGYLAGALAARAVAARIGAVNALRAMMLLATLSFFASSTPVSFMWFFAWRFLSGLTGGIIMVLAASVILPHTSPARRGIVGGVIFAGVGLGVAASGTLVPLLLQQGLQQSWYGLGVLSAVLTFASWWNWPAEAKADAAPVHQAKQRHTPTAARALLIQYGLNAVALVPHMVFLVDFVARGLGQGIAAGSRYWVLYGLGAIVGPLVTGHLGDRSGFGPALRAAFLIEAAAVLLPTVSTAPASLIVSSIVVGGFTPGIVPLVLGRIHELVPHSSEQQRATWSHATTSFALFQAAAAYGFSWIYANTGGDYLVLFALGGGAVVLALAIDLGLALTTRKA</sequence>
<feature type="transmembrane region" description="Helical" evidence="4">
    <location>
        <begin position="41"/>
        <end position="60"/>
    </location>
</feature>
<keyword evidence="3 4" id="KW-0472">Membrane</keyword>
<name>A0A5D3KJP0_9BRAD</name>
<feature type="transmembrane region" description="Helical" evidence="4">
    <location>
        <begin position="280"/>
        <end position="298"/>
    </location>
</feature>
<evidence type="ECO:0000256" key="4">
    <source>
        <dbReference type="SAM" id="Phobius"/>
    </source>
</evidence>
<gene>
    <name evidence="6" type="ORF">FXB40_27570</name>
</gene>
<keyword evidence="1 4" id="KW-0812">Transmembrane</keyword>
<feature type="transmembrane region" description="Helical" evidence="4">
    <location>
        <begin position="305"/>
        <end position="324"/>
    </location>
</feature>
<dbReference type="PANTHER" id="PTHR23537:SF1">
    <property type="entry name" value="SUGAR TRANSPORTER"/>
    <property type="match status" value="1"/>
</dbReference>
<dbReference type="EMBL" id="VSSS01000042">
    <property type="protein sequence ID" value="TYL91687.1"/>
    <property type="molecule type" value="Genomic_DNA"/>
</dbReference>
<dbReference type="Proteomes" id="UP000324758">
    <property type="component" value="Unassembled WGS sequence"/>
</dbReference>
<reference evidence="6 7" key="1">
    <citation type="submission" date="2019-08" db="EMBL/GenBank/DDBJ databases">
        <title>Bradyrhizobium hipponensis sp. nov., a rhizobium isolated from a Lupinus angustifolius root nodule in Tunisia.</title>
        <authorList>
            <person name="Off K."/>
            <person name="Rejili M."/>
            <person name="Mars M."/>
            <person name="Brachmann A."/>
            <person name="Marin M."/>
        </authorList>
    </citation>
    <scope>NUCLEOTIDE SEQUENCE [LARGE SCALE GENOMIC DNA]</scope>
    <source>
        <strain evidence="6 7">CTAW71</strain>
    </source>
</reference>
<feature type="transmembrane region" description="Helical" evidence="4">
    <location>
        <begin position="330"/>
        <end position="349"/>
    </location>
</feature>
<feature type="transmembrane region" description="Helical" evidence="4">
    <location>
        <begin position="139"/>
        <end position="157"/>
    </location>
</feature>
<feature type="transmembrane region" description="Helical" evidence="4">
    <location>
        <begin position="80"/>
        <end position="102"/>
    </location>
</feature>
<organism evidence="6 7">
    <name type="scientific">Bradyrhizobium rifense</name>
    <dbReference type="NCBI Taxonomy" id="515499"/>
    <lineage>
        <taxon>Bacteria</taxon>
        <taxon>Pseudomonadati</taxon>
        <taxon>Pseudomonadota</taxon>
        <taxon>Alphaproteobacteria</taxon>
        <taxon>Hyphomicrobiales</taxon>
        <taxon>Nitrobacteraceae</taxon>
        <taxon>Bradyrhizobium</taxon>
    </lineage>
</organism>
<dbReference type="InterPro" id="IPR036259">
    <property type="entry name" value="MFS_trans_sf"/>
</dbReference>
<dbReference type="PROSITE" id="PS50850">
    <property type="entry name" value="MFS"/>
    <property type="match status" value="1"/>
</dbReference>